<dbReference type="EMBL" id="KB456270">
    <property type="protein sequence ID" value="EMF09121.1"/>
    <property type="molecule type" value="Genomic_DNA"/>
</dbReference>
<dbReference type="RefSeq" id="XP_016757242.1">
    <property type="nucleotide sequence ID" value="XM_016910035.1"/>
</dbReference>
<keyword evidence="1" id="KW-0223">Dioxygenase</keyword>
<protein>
    <submittedName>
        <fullName evidence="1">Aromatic compound dioxygenase</fullName>
    </submittedName>
</protein>
<dbReference type="GO" id="GO:0008199">
    <property type="term" value="F:ferric iron binding"/>
    <property type="evidence" value="ECO:0007669"/>
    <property type="project" value="InterPro"/>
</dbReference>
<dbReference type="PANTHER" id="PTHR34315:SF1">
    <property type="entry name" value="INTRADIOL RING-CLEAVAGE DIOXYGENASES DOMAIN-CONTAINING PROTEIN-RELATED"/>
    <property type="match status" value="1"/>
</dbReference>
<dbReference type="GeneID" id="27907172"/>
<dbReference type="InterPro" id="IPR015889">
    <property type="entry name" value="Intradiol_dOase_core"/>
</dbReference>
<dbReference type="Gene3D" id="2.60.130.10">
    <property type="entry name" value="Aromatic compound dioxygenase"/>
    <property type="match status" value="1"/>
</dbReference>
<dbReference type="HOGENOM" id="CLU_027719_0_0_1"/>
<organism evidence="1 2">
    <name type="scientific">Sphaerulina musiva (strain SO2202)</name>
    <name type="common">Poplar stem canker fungus</name>
    <name type="synonym">Septoria musiva</name>
    <dbReference type="NCBI Taxonomy" id="692275"/>
    <lineage>
        <taxon>Eukaryota</taxon>
        <taxon>Fungi</taxon>
        <taxon>Dikarya</taxon>
        <taxon>Ascomycota</taxon>
        <taxon>Pezizomycotina</taxon>
        <taxon>Dothideomycetes</taxon>
        <taxon>Dothideomycetidae</taxon>
        <taxon>Mycosphaerellales</taxon>
        <taxon>Mycosphaerellaceae</taxon>
        <taxon>Sphaerulina</taxon>
    </lineage>
</organism>
<accession>M3CZM3</accession>
<reference evidence="1 2" key="1">
    <citation type="journal article" date="2012" name="PLoS Pathog.">
        <title>Diverse lifestyles and strategies of plant pathogenesis encoded in the genomes of eighteen Dothideomycetes fungi.</title>
        <authorList>
            <person name="Ohm R.A."/>
            <person name="Feau N."/>
            <person name="Henrissat B."/>
            <person name="Schoch C.L."/>
            <person name="Horwitz B.A."/>
            <person name="Barry K.W."/>
            <person name="Condon B.J."/>
            <person name="Copeland A.C."/>
            <person name="Dhillon B."/>
            <person name="Glaser F."/>
            <person name="Hesse C.N."/>
            <person name="Kosti I."/>
            <person name="LaButti K."/>
            <person name="Lindquist E.A."/>
            <person name="Lucas S."/>
            <person name="Salamov A.A."/>
            <person name="Bradshaw R.E."/>
            <person name="Ciuffetti L."/>
            <person name="Hamelin R.C."/>
            <person name="Kema G.H.J."/>
            <person name="Lawrence C."/>
            <person name="Scott J.A."/>
            <person name="Spatafora J.W."/>
            <person name="Turgeon B.G."/>
            <person name="de Wit P.J.G.M."/>
            <person name="Zhong S."/>
            <person name="Goodwin S.B."/>
            <person name="Grigoriev I.V."/>
        </authorList>
    </citation>
    <scope>NUCLEOTIDE SEQUENCE [LARGE SCALE GENOMIC DNA]</scope>
    <source>
        <strain evidence="1 2">SO2202</strain>
    </source>
</reference>
<dbReference type="AlphaFoldDB" id="M3CZM3"/>
<evidence type="ECO:0000313" key="1">
    <source>
        <dbReference type="EMBL" id="EMF09121.1"/>
    </source>
</evidence>
<dbReference type="OrthoDB" id="121380at2759"/>
<dbReference type="PANTHER" id="PTHR34315">
    <property type="match status" value="1"/>
</dbReference>
<sequence length="308" mass="33566">MKPRSVESCAAELQRRGFADAGIARRREIARSIQEEKRRRDLEDYTFSHFAFPPEDAIDNENLLFEDKSGGCVLTPEVDGLGHFIAGEQIRSDIAENQAGVPMKLEIQIIDTRNCQPIPDVYLEVYHCNATGVYSGVQAQGNGNADDASNLDATFGRGIQQTDSNGVVTFNTIFPGHYYGVAPHIHILTHSSNDPVIAPTDDGIHVLQATHNGRIFFDQDLINSVESQAPYHDNTQPLTLNQDDPVLTQEAEVTDPYVKYVLLGQGGVQDGILAWITVGVDPSVVHPMQYEGNGRAGNGGAGVGLRRG</sequence>
<dbReference type="SUPFAM" id="SSF49482">
    <property type="entry name" value="Aromatic compound dioxygenase"/>
    <property type="match status" value="1"/>
</dbReference>
<keyword evidence="1" id="KW-0560">Oxidoreductase</keyword>
<dbReference type="STRING" id="692275.M3CZM3"/>
<gene>
    <name evidence="1" type="ORF">SEPMUDRAFT_73635</name>
</gene>
<dbReference type="CDD" id="cd03457">
    <property type="entry name" value="intradiol_dioxygenase_like"/>
    <property type="match status" value="1"/>
</dbReference>
<dbReference type="OMA" id="KPANACA"/>
<dbReference type="GO" id="GO:0016702">
    <property type="term" value="F:oxidoreductase activity, acting on single donors with incorporation of molecular oxygen, incorporation of two atoms of oxygen"/>
    <property type="evidence" value="ECO:0007669"/>
    <property type="project" value="InterPro"/>
</dbReference>
<proteinExistence type="predicted"/>
<evidence type="ECO:0000313" key="2">
    <source>
        <dbReference type="Proteomes" id="UP000016931"/>
    </source>
</evidence>
<name>M3CZM3_SPHMS</name>
<keyword evidence="2" id="KW-1185">Reference proteome</keyword>
<dbReference type="eggNOG" id="ENOG502QPRK">
    <property type="taxonomic scope" value="Eukaryota"/>
</dbReference>
<dbReference type="Proteomes" id="UP000016931">
    <property type="component" value="Unassembled WGS sequence"/>
</dbReference>